<accession>A0A5B6VJS4</accession>
<dbReference type="SUPFAM" id="SSF56672">
    <property type="entry name" value="DNA/RNA polymerases"/>
    <property type="match status" value="1"/>
</dbReference>
<comment type="caution">
    <text evidence="2">The sequence shown here is derived from an EMBL/GenBank/DDBJ whole genome shotgun (WGS) entry which is preliminary data.</text>
</comment>
<dbReference type="InterPro" id="IPR053134">
    <property type="entry name" value="RNA-dir_DNA_polymerase"/>
</dbReference>
<name>A0A5B6VJS4_9ROSI</name>
<reference evidence="2" key="1">
    <citation type="submission" date="2019-08" db="EMBL/GenBank/DDBJ databases">
        <authorList>
            <person name="Liu F."/>
        </authorList>
    </citation>
    <scope>NUCLEOTIDE SEQUENCE [LARGE SCALE GENOMIC DNA]</scope>
    <source>
        <strain evidence="2">PA1801</strain>
        <tissue evidence="2">Leaf</tissue>
    </source>
</reference>
<evidence type="ECO:0000313" key="2">
    <source>
        <dbReference type="EMBL" id="KAA3469325.1"/>
    </source>
</evidence>
<evidence type="ECO:0000313" key="3">
    <source>
        <dbReference type="Proteomes" id="UP000325315"/>
    </source>
</evidence>
<dbReference type="InterPro" id="IPR043502">
    <property type="entry name" value="DNA/RNA_pol_sf"/>
</dbReference>
<proteinExistence type="predicted"/>
<sequence length="176" mass="20503">MKKFESLDLPNRTFNPPKPSIEEPLTLELKPLPLHLKDAYLGDNNTLPVEVRLLELLRRSKKALGWVVTNIKGISPALYKHKILLEDFYGNSIERQRRLNLFMNKKDIIKWLDADIIYPISDSSWVSPVQCVPNKGGVMMVSNDSNELIPTRTITRWRVYMDYRKLNKATQKDHFP</sequence>
<evidence type="ECO:0000256" key="1">
    <source>
        <dbReference type="SAM" id="MobiDB-lite"/>
    </source>
</evidence>
<dbReference type="Gene3D" id="3.10.10.10">
    <property type="entry name" value="HIV Type 1 Reverse Transcriptase, subunit A, domain 1"/>
    <property type="match status" value="1"/>
</dbReference>
<dbReference type="OrthoDB" id="1738562at2759"/>
<dbReference type="Proteomes" id="UP000325315">
    <property type="component" value="Unassembled WGS sequence"/>
</dbReference>
<dbReference type="AlphaFoldDB" id="A0A5B6VJS4"/>
<dbReference type="PANTHER" id="PTHR24559:SF429">
    <property type="entry name" value="RNA-DIRECTED DNA POLYMERASE HOMOLOG"/>
    <property type="match status" value="1"/>
</dbReference>
<gene>
    <name evidence="2" type="ORF">EPI10_015123</name>
</gene>
<organism evidence="2 3">
    <name type="scientific">Gossypium australe</name>
    <dbReference type="NCBI Taxonomy" id="47621"/>
    <lineage>
        <taxon>Eukaryota</taxon>
        <taxon>Viridiplantae</taxon>
        <taxon>Streptophyta</taxon>
        <taxon>Embryophyta</taxon>
        <taxon>Tracheophyta</taxon>
        <taxon>Spermatophyta</taxon>
        <taxon>Magnoliopsida</taxon>
        <taxon>eudicotyledons</taxon>
        <taxon>Gunneridae</taxon>
        <taxon>Pentapetalae</taxon>
        <taxon>rosids</taxon>
        <taxon>malvids</taxon>
        <taxon>Malvales</taxon>
        <taxon>Malvaceae</taxon>
        <taxon>Malvoideae</taxon>
        <taxon>Gossypium</taxon>
    </lineage>
</organism>
<dbReference type="EMBL" id="SMMG02000006">
    <property type="protein sequence ID" value="KAA3469325.1"/>
    <property type="molecule type" value="Genomic_DNA"/>
</dbReference>
<feature type="region of interest" description="Disordered" evidence="1">
    <location>
        <begin position="1"/>
        <end position="21"/>
    </location>
</feature>
<dbReference type="PANTHER" id="PTHR24559">
    <property type="entry name" value="TRANSPOSON TY3-I GAG-POL POLYPROTEIN"/>
    <property type="match status" value="1"/>
</dbReference>
<keyword evidence="3" id="KW-1185">Reference proteome</keyword>
<protein>
    <submittedName>
        <fullName evidence="2">Retrotransposon gag protein</fullName>
    </submittedName>
</protein>